<dbReference type="Proteomes" id="UP000030762">
    <property type="component" value="Unassembled WGS sequence"/>
</dbReference>
<dbReference type="EMBL" id="JH767133">
    <property type="protein sequence ID" value="EQC41867.1"/>
    <property type="molecule type" value="Genomic_DNA"/>
</dbReference>
<sequence length="307" mass="34050">MEAIEDRTAAVAVAGVCLALAAATDRGFVPVPVNDPFLDESATAFLRDYRLKLTFHFANVSESRIIGAEVARFPLPVLDELPTSSDANATIDYVLASTYRVNMLMNIHFNSEKFGGNEFVTVASAEYTCFNRTNDHDTCEADSFLENKRVAQPIADVPEYIRPSIDLATHNQYADEDPVWTAYETQELSVAGHMDYVKFILDGEPVPCTAAFHYDGVKARMVHLDWSCYSATYVETKMRTMIRNGYIKLVATALSILALFAAIGVYCKRRAVGGSHILRFLAPAAPPVQEKPRPTEEPPKSYSSFRV</sequence>
<reference evidence="3 4" key="1">
    <citation type="submission" date="2012-04" db="EMBL/GenBank/DDBJ databases">
        <title>The Genome Sequence of Saprolegnia declina VS20.</title>
        <authorList>
            <consortium name="The Broad Institute Genome Sequencing Platform"/>
            <person name="Russ C."/>
            <person name="Nusbaum C."/>
            <person name="Tyler B."/>
            <person name="van West P."/>
            <person name="Dieguez-Uribeondo J."/>
            <person name="de Bruijn I."/>
            <person name="Tripathy S."/>
            <person name="Jiang R."/>
            <person name="Young S.K."/>
            <person name="Zeng Q."/>
            <person name="Gargeya S."/>
            <person name="Fitzgerald M."/>
            <person name="Haas B."/>
            <person name="Abouelleil A."/>
            <person name="Alvarado L."/>
            <person name="Arachchi H.M."/>
            <person name="Berlin A."/>
            <person name="Chapman S.B."/>
            <person name="Goldberg J."/>
            <person name="Griggs A."/>
            <person name="Gujja S."/>
            <person name="Hansen M."/>
            <person name="Howarth C."/>
            <person name="Imamovic A."/>
            <person name="Larimer J."/>
            <person name="McCowen C."/>
            <person name="Montmayeur A."/>
            <person name="Murphy C."/>
            <person name="Neiman D."/>
            <person name="Pearson M."/>
            <person name="Priest M."/>
            <person name="Roberts A."/>
            <person name="Saif S."/>
            <person name="Shea T."/>
            <person name="Sisk P."/>
            <person name="Sykes S."/>
            <person name="Wortman J."/>
            <person name="Nusbaum C."/>
            <person name="Birren B."/>
        </authorList>
    </citation>
    <scope>NUCLEOTIDE SEQUENCE [LARGE SCALE GENOMIC DNA]</scope>
    <source>
        <strain evidence="3 4">VS20</strain>
    </source>
</reference>
<protein>
    <submittedName>
        <fullName evidence="3">Uncharacterized protein</fullName>
    </submittedName>
</protein>
<feature type="region of interest" description="Disordered" evidence="1">
    <location>
        <begin position="287"/>
        <end position="307"/>
    </location>
</feature>
<keyword evidence="2" id="KW-0812">Transmembrane</keyword>
<evidence type="ECO:0000313" key="4">
    <source>
        <dbReference type="Proteomes" id="UP000030762"/>
    </source>
</evidence>
<dbReference type="VEuPathDB" id="FungiDB:SDRG_00723"/>
<dbReference type="AlphaFoldDB" id="T0SFR8"/>
<evidence type="ECO:0000256" key="1">
    <source>
        <dbReference type="SAM" id="MobiDB-lite"/>
    </source>
</evidence>
<keyword evidence="2" id="KW-0472">Membrane</keyword>
<keyword evidence="4" id="KW-1185">Reference proteome</keyword>
<organism evidence="3 4">
    <name type="scientific">Saprolegnia diclina (strain VS20)</name>
    <dbReference type="NCBI Taxonomy" id="1156394"/>
    <lineage>
        <taxon>Eukaryota</taxon>
        <taxon>Sar</taxon>
        <taxon>Stramenopiles</taxon>
        <taxon>Oomycota</taxon>
        <taxon>Saprolegniomycetes</taxon>
        <taxon>Saprolegniales</taxon>
        <taxon>Saprolegniaceae</taxon>
        <taxon>Saprolegnia</taxon>
    </lineage>
</organism>
<accession>T0SFR8</accession>
<gene>
    <name evidence="3" type="ORF">SDRG_00723</name>
</gene>
<dbReference type="OMA" id="SCYSATY"/>
<dbReference type="RefSeq" id="XP_008604436.1">
    <property type="nucleotide sequence ID" value="XM_008606214.1"/>
</dbReference>
<feature type="transmembrane region" description="Helical" evidence="2">
    <location>
        <begin position="246"/>
        <end position="267"/>
    </location>
</feature>
<evidence type="ECO:0000313" key="3">
    <source>
        <dbReference type="EMBL" id="EQC41867.1"/>
    </source>
</evidence>
<dbReference type="InParanoid" id="T0SFR8"/>
<dbReference type="OrthoDB" id="70948at2759"/>
<evidence type="ECO:0000256" key="2">
    <source>
        <dbReference type="SAM" id="Phobius"/>
    </source>
</evidence>
<proteinExistence type="predicted"/>
<feature type="compositionally biased region" description="Basic and acidic residues" evidence="1">
    <location>
        <begin position="290"/>
        <end position="299"/>
    </location>
</feature>
<keyword evidence="2" id="KW-1133">Transmembrane helix</keyword>
<name>T0SFR8_SAPDV</name>
<dbReference type="GeneID" id="19941450"/>